<dbReference type="EMBL" id="FXWK01000001">
    <property type="protein sequence ID" value="SMQ72187.1"/>
    <property type="molecule type" value="Genomic_DNA"/>
</dbReference>
<evidence type="ECO:0000313" key="3">
    <source>
        <dbReference type="Proteomes" id="UP000194474"/>
    </source>
</evidence>
<protein>
    <submittedName>
        <fullName evidence="2">Uncharacterized protein</fullName>
    </submittedName>
</protein>
<proteinExistence type="predicted"/>
<dbReference type="AlphaFoldDB" id="A0A1Y6FBM8"/>
<keyword evidence="3" id="KW-1185">Reference proteome</keyword>
<feature type="region of interest" description="Disordered" evidence="1">
    <location>
        <begin position="29"/>
        <end position="51"/>
    </location>
</feature>
<evidence type="ECO:0000256" key="1">
    <source>
        <dbReference type="SAM" id="MobiDB-lite"/>
    </source>
</evidence>
<reference evidence="3" key="1">
    <citation type="submission" date="2017-04" db="EMBL/GenBank/DDBJ databases">
        <authorList>
            <person name="Varghese N."/>
            <person name="Submissions S."/>
        </authorList>
    </citation>
    <scope>NUCLEOTIDE SEQUENCE [LARGE SCALE GENOMIC DNA]</scope>
</reference>
<accession>A0A1Y6FBM8</accession>
<organism evidence="2 3">
    <name type="scientific">Devosia lucknowensis</name>
    <dbReference type="NCBI Taxonomy" id="1096929"/>
    <lineage>
        <taxon>Bacteria</taxon>
        <taxon>Pseudomonadati</taxon>
        <taxon>Pseudomonadota</taxon>
        <taxon>Alphaproteobacteria</taxon>
        <taxon>Hyphomicrobiales</taxon>
        <taxon>Devosiaceae</taxon>
        <taxon>Devosia</taxon>
    </lineage>
</organism>
<evidence type="ECO:0000313" key="2">
    <source>
        <dbReference type="EMBL" id="SMQ72187.1"/>
    </source>
</evidence>
<gene>
    <name evidence="2" type="ORF">SAMN06295905_2074</name>
</gene>
<name>A0A1Y6FBM8_9HYPH</name>
<sequence>MKELTPPPNLPLVGGGVVWWLTSLLPNSMHPSPSQGEARWGFSPTSTKRSA</sequence>
<dbReference type="Proteomes" id="UP000194474">
    <property type="component" value="Unassembled WGS sequence"/>
</dbReference>